<evidence type="ECO:0000313" key="5">
    <source>
        <dbReference type="EMBL" id="GGZ87410.1"/>
    </source>
</evidence>
<reference evidence="5" key="1">
    <citation type="journal article" date="2014" name="Int. J. Syst. Evol. Microbiol.">
        <title>Complete genome sequence of Corynebacterium casei LMG S-19264T (=DSM 44701T), isolated from a smear-ripened cheese.</title>
        <authorList>
            <consortium name="US DOE Joint Genome Institute (JGI-PGF)"/>
            <person name="Walter F."/>
            <person name="Albersmeier A."/>
            <person name="Kalinowski J."/>
            <person name="Ruckert C."/>
        </authorList>
    </citation>
    <scope>NUCLEOTIDE SEQUENCE</scope>
    <source>
        <strain evidence="5">JCM 5016</strain>
    </source>
</reference>
<dbReference type="GO" id="GO:0008757">
    <property type="term" value="F:S-adenosylmethionine-dependent methyltransferase activity"/>
    <property type="evidence" value="ECO:0007669"/>
    <property type="project" value="TreeGrafter"/>
</dbReference>
<dbReference type="InterPro" id="IPR052190">
    <property type="entry name" value="Euk-Arch_PrmC-MTase"/>
</dbReference>
<dbReference type="GO" id="GO:0035657">
    <property type="term" value="C:eRF1 methyltransferase complex"/>
    <property type="evidence" value="ECO:0007669"/>
    <property type="project" value="TreeGrafter"/>
</dbReference>
<evidence type="ECO:0000313" key="6">
    <source>
        <dbReference type="Proteomes" id="UP000623010"/>
    </source>
</evidence>
<evidence type="ECO:0000256" key="1">
    <source>
        <dbReference type="ARBA" id="ARBA00022603"/>
    </source>
</evidence>
<keyword evidence="1" id="KW-0489">Methyltransferase</keyword>
<dbReference type="InterPro" id="IPR007848">
    <property type="entry name" value="Small_mtfrase_dom"/>
</dbReference>
<name>A0A918R882_9ACTN</name>
<evidence type="ECO:0000256" key="3">
    <source>
        <dbReference type="ARBA" id="ARBA00022691"/>
    </source>
</evidence>
<dbReference type="SUPFAM" id="SSF53335">
    <property type="entry name" value="S-adenosyl-L-methionine-dependent methyltransferases"/>
    <property type="match status" value="1"/>
</dbReference>
<dbReference type="PANTHER" id="PTHR45875:SF1">
    <property type="entry name" value="METHYLTRANSFERASE N6AMT1"/>
    <property type="match status" value="1"/>
</dbReference>
<comment type="caution">
    <text evidence="5">The sequence shown here is derived from an EMBL/GenBank/DDBJ whole genome shotgun (WGS) entry which is preliminary data.</text>
</comment>
<evidence type="ECO:0000259" key="4">
    <source>
        <dbReference type="Pfam" id="PF05175"/>
    </source>
</evidence>
<gene>
    <name evidence="5" type="ORF">GCM10010389_27240</name>
</gene>
<dbReference type="CDD" id="cd02440">
    <property type="entry name" value="AdoMet_MTases"/>
    <property type="match status" value="1"/>
</dbReference>
<dbReference type="PANTHER" id="PTHR45875">
    <property type="entry name" value="METHYLTRANSFERASE N6AMT1"/>
    <property type="match status" value="1"/>
</dbReference>
<sequence>MLMTDSPIRTPTRRRVLPVGESGSLWETRPSCGIFEFRGMRLRLMVDDPTEVLFPTDCGLSLLSALDSDDAPGLEGVNALDLGAGSGLYSVALLAAGAERVTALDINPASAAQTMSNVTANGLDGTRLTCVTSPLEEYTPEVRFDLVITNPPHLPHDPSYATGDGLETALVARRGGRAVYDSVVERMDSFLAPGGTLLMAHSSLADVPRTVAELTARGYESETLAVFEMDIPLLAYAEHKETMLALLKERRAAGQADFDGSRFTVHALMFRRPAAATGR</sequence>
<dbReference type="GO" id="GO:0008276">
    <property type="term" value="F:protein methyltransferase activity"/>
    <property type="evidence" value="ECO:0007669"/>
    <property type="project" value="TreeGrafter"/>
</dbReference>
<dbReference type="Gene3D" id="3.40.50.150">
    <property type="entry name" value="Vaccinia Virus protein VP39"/>
    <property type="match status" value="1"/>
</dbReference>
<dbReference type="Proteomes" id="UP000623010">
    <property type="component" value="Unassembled WGS sequence"/>
</dbReference>
<keyword evidence="3" id="KW-0949">S-adenosyl-L-methionine</keyword>
<feature type="domain" description="Methyltransferase small" evidence="4">
    <location>
        <begin position="62"/>
        <end position="153"/>
    </location>
</feature>
<keyword evidence="2" id="KW-0808">Transferase</keyword>
<accession>A0A918R882</accession>
<dbReference type="EMBL" id="BMWH01000008">
    <property type="protein sequence ID" value="GGZ87410.1"/>
    <property type="molecule type" value="Genomic_DNA"/>
</dbReference>
<dbReference type="Pfam" id="PF05175">
    <property type="entry name" value="MTS"/>
    <property type="match status" value="1"/>
</dbReference>
<proteinExistence type="predicted"/>
<reference evidence="5" key="2">
    <citation type="submission" date="2020-09" db="EMBL/GenBank/DDBJ databases">
        <authorList>
            <person name="Sun Q."/>
            <person name="Ohkuma M."/>
        </authorList>
    </citation>
    <scope>NUCLEOTIDE SEQUENCE</scope>
    <source>
        <strain evidence="5">JCM 5016</strain>
    </source>
</reference>
<evidence type="ECO:0000256" key="2">
    <source>
        <dbReference type="ARBA" id="ARBA00022679"/>
    </source>
</evidence>
<organism evidence="5 6">
    <name type="scientific">Streptomyces echinoruber</name>
    <dbReference type="NCBI Taxonomy" id="68898"/>
    <lineage>
        <taxon>Bacteria</taxon>
        <taxon>Bacillati</taxon>
        <taxon>Actinomycetota</taxon>
        <taxon>Actinomycetes</taxon>
        <taxon>Kitasatosporales</taxon>
        <taxon>Streptomycetaceae</taxon>
        <taxon>Streptomyces</taxon>
    </lineage>
</organism>
<keyword evidence="6" id="KW-1185">Reference proteome</keyword>
<dbReference type="InterPro" id="IPR029063">
    <property type="entry name" value="SAM-dependent_MTases_sf"/>
</dbReference>
<dbReference type="GO" id="GO:0032259">
    <property type="term" value="P:methylation"/>
    <property type="evidence" value="ECO:0007669"/>
    <property type="project" value="UniProtKB-KW"/>
</dbReference>
<dbReference type="AlphaFoldDB" id="A0A918R882"/>
<protein>
    <recommendedName>
        <fullName evidence="4">Methyltransferase small domain-containing protein</fullName>
    </recommendedName>
</protein>